<dbReference type="AlphaFoldDB" id="Q2QP27"/>
<dbReference type="EMBL" id="DP000011">
    <property type="protein sequence ID" value="ABA98849.1"/>
    <property type="molecule type" value="Genomic_DNA"/>
</dbReference>
<reference evidence="1" key="3">
    <citation type="submission" date="2006-01" db="EMBL/GenBank/DDBJ databases">
        <authorList>
            <person name="Buell R."/>
        </authorList>
    </citation>
    <scope>NUCLEOTIDE SEQUENCE</scope>
</reference>
<accession>Q2QP27</accession>
<reference evidence="1" key="1">
    <citation type="journal article" date="2005" name="BMC Biol.">
        <title>The sequence of rice chromosomes 11 and 12, rich in disease resistance genes and recent gene duplications.</title>
        <authorList>
            <consortium name="The rice chromosomes 11 and 12 sequencing consortia"/>
        </authorList>
    </citation>
    <scope>NUCLEOTIDE SEQUENCE [LARGE SCALE GENOMIC DNA]</scope>
</reference>
<reference evidence="1" key="2">
    <citation type="submission" date="2005-04" db="EMBL/GenBank/DDBJ databases">
        <authorList>
            <person name="Buell C.R."/>
            <person name="Wing R.A."/>
            <person name="McCombie W.A."/>
            <person name="Ouyang S."/>
        </authorList>
    </citation>
    <scope>NUCLEOTIDE SEQUENCE</scope>
</reference>
<sequence length="379" mass="44067">MSRRSTLLQMLLDEESLLDGYEEFISSAVDIVYDEFDDDEVPKRGGSVIGHAVINRERLAGHRRLYNDYFSEEPTYLDVQFRRRFRMRRPLFLRIMNAIEAHDEYFVLGLSCLQKFLGEEYLRTPNENDIARLLAQGEERGFPGMLGSLDCIHWQWKNCPTAWQGQYKGKEGVPTIVLEAVASRDRRFWHAFFGSPGSHNDINVLQRSPLFAKLAEGKAPKVNYSINGHDYTMGYYLADGIYPSWATLVKSIKLPQGNKRKYFSKAQEAARKDVEQAFGVLQARFSIVRGPARFWKALTLNQIMRACIIMNNMIVEDERDGDFDLVYDEMGEQVGGSHERTTNFNDFISQYEKIQDKEVHNQLREDLIEHLWNHHADRY</sequence>
<gene>
    <name evidence="1" type="ordered locus">LOC_Os12g35900</name>
</gene>
<name>Q2QP27_ORYSJ</name>
<protein>
    <submittedName>
        <fullName evidence="1">Transposon protein, putative, Pong sub-class</fullName>
    </submittedName>
</protein>
<organism evidence="1">
    <name type="scientific">Oryza sativa subsp. japonica</name>
    <name type="common">Rice</name>
    <dbReference type="NCBI Taxonomy" id="39947"/>
    <lineage>
        <taxon>Eukaryota</taxon>
        <taxon>Viridiplantae</taxon>
        <taxon>Streptophyta</taxon>
        <taxon>Embryophyta</taxon>
        <taxon>Tracheophyta</taxon>
        <taxon>Spermatophyta</taxon>
        <taxon>Magnoliopsida</taxon>
        <taxon>Liliopsida</taxon>
        <taxon>Poales</taxon>
        <taxon>Poaceae</taxon>
        <taxon>BOP clade</taxon>
        <taxon>Oryzoideae</taxon>
        <taxon>Oryzeae</taxon>
        <taxon>Oryzinae</taxon>
        <taxon>Oryza</taxon>
        <taxon>Oryza sativa</taxon>
    </lineage>
</organism>
<dbReference type="Pfam" id="PF04827">
    <property type="entry name" value="Plant_tran"/>
    <property type="match status" value="1"/>
</dbReference>
<evidence type="ECO:0000313" key="1">
    <source>
        <dbReference type="EMBL" id="ABA98849.1"/>
    </source>
</evidence>
<dbReference type="PANTHER" id="PTHR47150">
    <property type="entry name" value="OS12G0169200 PROTEIN"/>
    <property type="match status" value="1"/>
</dbReference>
<dbReference type="InterPro" id="IPR006912">
    <property type="entry name" value="Harbinger_derived_prot"/>
</dbReference>
<dbReference type="PANTHER" id="PTHR47150:SF7">
    <property type="entry name" value="NUCLEASE"/>
    <property type="match status" value="1"/>
</dbReference>
<proteinExistence type="predicted"/>